<keyword evidence="4" id="KW-1003">Cell membrane</keyword>
<keyword evidence="3" id="KW-0813">Transport</keyword>
<keyword evidence="7 8" id="KW-0472">Membrane</keyword>
<comment type="subcellular location">
    <subcellularLocation>
        <location evidence="1">Cell membrane</location>
        <topology evidence="1">Multi-pass membrane protein</topology>
    </subcellularLocation>
</comment>
<evidence type="ECO:0000256" key="7">
    <source>
        <dbReference type="ARBA" id="ARBA00023136"/>
    </source>
</evidence>
<feature type="transmembrane region" description="Helical" evidence="8">
    <location>
        <begin position="139"/>
        <end position="157"/>
    </location>
</feature>
<gene>
    <name evidence="10" type="primary">rarD</name>
    <name evidence="10" type="ORF">GKZ75_11885</name>
</gene>
<dbReference type="RefSeq" id="WP_162230206.1">
    <property type="nucleotide sequence ID" value="NZ_WMHZ01000020.1"/>
</dbReference>
<dbReference type="InterPro" id="IPR004626">
    <property type="entry name" value="RarD"/>
</dbReference>
<dbReference type="PANTHER" id="PTHR22911">
    <property type="entry name" value="ACYL-MALONYL CONDENSING ENZYME-RELATED"/>
    <property type="match status" value="1"/>
</dbReference>
<comment type="similarity">
    <text evidence="2">Belongs to the EamA transporter family.</text>
</comment>
<feature type="transmembrane region" description="Helical" evidence="8">
    <location>
        <begin position="224"/>
        <end position="245"/>
    </location>
</feature>
<feature type="transmembrane region" description="Helical" evidence="8">
    <location>
        <begin position="83"/>
        <end position="101"/>
    </location>
</feature>
<evidence type="ECO:0000259" key="9">
    <source>
        <dbReference type="Pfam" id="PF00892"/>
    </source>
</evidence>
<dbReference type="GO" id="GO:0005886">
    <property type="term" value="C:plasma membrane"/>
    <property type="evidence" value="ECO:0007669"/>
    <property type="project" value="UniProtKB-SubCell"/>
</dbReference>
<evidence type="ECO:0000313" key="11">
    <source>
        <dbReference type="Proteomes" id="UP000471026"/>
    </source>
</evidence>
<sequence length="325" mass="34613">MTDNATSGPGPHQQKRARAGFGYGFAAYGIWGLLPLYFVVLAPATAYEIVALRIVFSLVVCLLMLAVTRSVGRFIRLFRDGSAVLALTVAGVLIAGNWLLYTVATTTGHTLEASLGYFINPLVAILLGVLVLHEKLRPLQWTAIAVGALAVVIMAVFYGAVPWLSLGLAFTFGFYGLVKSRVGSRYPALVTLTGETAMITPLALVAVALLGAQGQITLTSEGTGHFLLLLSSGVITAVPLLLFGAAAARLPLSTVGMLQYIAPIGQFILAVLVFHEEMPPERWVGFGLVWLAVVLLVLDAVRAPRAPRLPRRWAHPGPGTRKGHP</sequence>
<feature type="domain" description="EamA" evidence="9">
    <location>
        <begin position="23"/>
        <end position="154"/>
    </location>
</feature>
<evidence type="ECO:0000256" key="3">
    <source>
        <dbReference type="ARBA" id="ARBA00022448"/>
    </source>
</evidence>
<dbReference type="Pfam" id="PF00892">
    <property type="entry name" value="EamA"/>
    <property type="match status" value="2"/>
</dbReference>
<name>A0A6N9R105_9MICC</name>
<dbReference type="InterPro" id="IPR037185">
    <property type="entry name" value="EmrE-like"/>
</dbReference>
<dbReference type="NCBIfam" id="TIGR00688">
    <property type="entry name" value="rarD"/>
    <property type="match status" value="1"/>
</dbReference>
<evidence type="ECO:0000256" key="4">
    <source>
        <dbReference type="ARBA" id="ARBA00022475"/>
    </source>
</evidence>
<feature type="transmembrane region" description="Helical" evidence="8">
    <location>
        <begin position="257"/>
        <end position="276"/>
    </location>
</feature>
<dbReference type="SUPFAM" id="SSF103481">
    <property type="entry name" value="Multidrug resistance efflux transporter EmrE"/>
    <property type="match status" value="2"/>
</dbReference>
<organism evidence="10 11">
    <name type="scientific">Kocuria marina subsp. indica</name>
    <dbReference type="NCBI Taxonomy" id="1049583"/>
    <lineage>
        <taxon>Bacteria</taxon>
        <taxon>Bacillati</taxon>
        <taxon>Actinomycetota</taxon>
        <taxon>Actinomycetes</taxon>
        <taxon>Micrococcales</taxon>
        <taxon>Micrococcaceae</taxon>
        <taxon>Kocuria</taxon>
    </lineage>
</organism>
<feature type="transmembrane region" description="Helical" evidence="8">
    <location>
        <begin position="282"/>
        <end position="301"/>
    </location>
</feature>
<evidence type="ECO:0000256" key="8">
    <source>
        <dbReference type="SAM" id="Phobius"/>
    </source>
</evidence>
<evidence type="ECO:0000256" key="5">
    <source>
        <dbReference type="ARBA" id="ARBA00022692"/>
    </source>
</evidence>
<dbReference type="PANTHER" id="PTHR22911:SF137">
    <property type="entry name" value="SOLUTE CARRIER FAMILY 35 MEMBER G2-RELATED"/>
    <property type="match status" value="1"/>
</dbReference>
<feature type="transmembrane region" description="Helical" evidence="8">
    <location>
        <begin position="21"/>
        <end position="44"/>
    </location>
</feature>
<proteinExistence type="inferred from homology"/>
<feature type="transmembrane region" description="Helical" evidence="8">
    <location>
        <begin position="190"/>
        <end position="212"/>
    </location>
</feature>
<dbReference type="InterPro" id="IPR000620">
    <property type="entry name" value="EamA_dom"/>
</dbReference>
<reference evidence="10 11" key="1">
    <citation type="submission" date="2019-11" db="EMBL/GenBank/DDBJ databases">
        <title>Draft genome sequence of Kocuria indica DP-K7, a methyl red degrading Actinobacterium.</title>
        <authorList>
            <person name="Kumaran S."/>
            <person name="Tischler D."/>
            <person name="Ngo A.C.R."/>
            <person name="Schultes F."/>
        </authorList>
    </citation>
    <scope>NUCLEOTIDE SEQUENCE [LARGE SCALE GENOMIC DNA]</scope>
    <source>
        <strain evidence="10 11">DP-K7</strain>
    </source>
</reference>
<dbReference type="EMBL" id="WMHZ01000020">
    <property type="protein sequence ID" value="NDO78903.1"/>
    <property type="molecule type" value="Genomic_DNA"/>
</dbReference>
<evidence type="ECO:0000313" key="10">
    <source>
        <dbReference type="EMBL" id="NDO78903.1"/>
    </source>
</evidence>
<evidence type="ECO:0000256" key="6">
    <source>
        <dbReference type="ARBA" id="ARBA00022989"/>
    </source>
</evidence>
<feature type="transmembrane region" description="Helical" evidence="8">
    <location>
        <begin position="113"/>
        <end position="132"/>
    </location>
</feature>
<accession>A0A6N9R105</accession>
<feature type="domain" description="EamA" evidence="9">
    <location>
        <begin position="164"/>
        <end position="297"/>
    </location>
</feature>
<keyword evidence="5 8" id="KW-0812">Transmembrane</keyword>
<keyword evidence="6 8" id="KW-1133">Transmembrane helix</keyword>
<dbReference type="Proteomes" id="UP000471026">
    <property type="component" value="Unassembled WGS sequence"/>
</dbReference>
<dbReference type="AlphaFoldDB" id="A0A6N9R105"/>
<protein>
    <submittedName>
        <fullName evidence="10">EamA family transporter RarD</fullName>
    </submittedName>
</protein>
<feature type="transmembrane region" description="Helical" evidence="8">
    <location>
        <begin position="50"/>
        <end position="71"/>
    </location>
</feature>
<comment type="caution">
    <text evidence="10">The sequence shown here is derived from an EMBL/GenBank/DDBJ whole genome shotgun (WGS) entry which is preliminary data.</text>
</comment>
<evidence type="ECO:0000256" key="2">
    <source>
        <dbReference type="ARBA" id="ARBA00007362"/>
    </source>
</evidence>
<evidence type="ECO:0000256" key="1">
    <source>
        <dbReference type="ARBA" id="ARBA00004651"/>
    </source>
</evidence>
<dbReference type="Gene3D" id="1.10.3730.20">
    <property type="match status" value="1"/>
</dbReference>